<keyword evidence="4" id="KW-1185">Reference proteome</keyword>
<sequence>MLPSAVFAVLFLVLTYGGVDHAVAHRLFELEGGRWALRDAPLLTQGFHRIGKNISTVAWLFALAAWGWAFMTRKHSDLRAAWERALRLIVISVGLSTALVATTKGISHMDCPWDLLGFGGSKIYAPLFEIDRFNSEPGRCFPAGQASAGYAWISLYFAALLVRPKWRFRGLAIGLIYGIILGIAQQLRGAHFLSHDLATLWICWIVGALVYDAILGCSNPTAAETGAI</sequence>
<feature type="transmembrane region" description="Helical" evidence="1">
    <location>
        <begin position="54"/>
        <end position="73"/>
    </location>
</feature>
<keyword evidence="1" id="KW-0472">Membrane</keyword>
<evidence type="ECO:0000313" key="4">
    <source>
        <dbReference type="Proteomes" id="UP001356170"/>
    </source>
</evidence>
<proteinExistence type="predicted"/>
<gene>
    <name evidence="3" type="ORF">V3390_05150</name>
</gene>
<keyword evidence="1" id="KW-1133">Transmembrane helix</keyword>
<dbReference type="CDD" id="cd03396">
    <property type="entry name" value="PAP2_like_6"/>
    <property type="match status" value="1"/>
</dbReference>
<reference evidence="3 4" key="1">
    <citation type="submission" date="2024-01" db="EMBL/GenBank/DDBJ databases">
        <title>Novel species of the genus Luteimonas isolated from rivers.</title>
        <authorList>
            <person name="Lu H."/>
        </authorList>
    </citation>
    <scope>NUCLEOTIDE SEQUENCE [LARGE SCALE GENOMIC DNA]</scope>
    <source>
        <strain evidence="3 4">FXH3W</strain>
    </source>
</reference>
<dbReference type="SUPFAM" id="SSF48317">
    <property type="entry name" value="Acid phosphatase/Vanadium-dependent haloperoxidase"/>
    <property type="match status" value="1"/>
</dbReference>
<evidence type="ECO:0000313" key="3">
    <source>
        <dbReference type="EMBL" id="MEF2155620.1"/>
    </source>
</evidence>
<dbReference type="Pfam" id="PF01569">
    <property type="entry name" value="PAP2"/>
    <property type="match status" value="1"/>
</dbReference>
<evidence type="ECO:0000256" key="1">
    <source>
        <dbReference type="SAM" id="Phobius"/>
    </source>
</evidence>
<dbReference type="InterPro" id="IPR036938">
    <property type="entry name" value="PAP2/HPO_sf"/>
</dbReference>
<name>A0ABU7UYK5_9GAMM</name>
<accession>A0ABU7UYK5</accession>
<feature type="transmembrane region" description="Helical" evidence="1">
    <location>
        <begin position="85"/>
        <end position="106"/>
    </location>
</feature>
<comment type="caution">
    <text evidence="3">The sequence shown here is derived from an EMBL/GenBank/DDBJ whole genome shotgun (WGS) entry which is preliminary data.</text>
</comment>
<evidence type="ECO:0000259" key="2">
    <source>
        <dbReference type="Pfam" id="PF01569"/>
    </source>
</evidence>
<dbReference type="InterPro" id="IPR000326">
    <property type="entry name" value="PAP2/HPO"/>
</dbReference>
<feature type="transmembrane region" description="Helical" evidence="1">
    <location>
        <begin position="143"/>
        <end position="161"/>
    </location>
</feature>
<keyword evidence="1" id="KW-0812">Transmembrane</keyword>
<dbReference type="RefSeq" id="WP_331703655.1">
    <property type="nucleotide sequence ID" value="NZ_JAZHBO010000002.1"/>
</dbReference>
<dbReference type="Proteomes" id="UP001356170">
    <property type="component" value="Unassembled WGS sequence"/>
</dbReference>
<feature type="domain" description="Phosphatidic acid phosphatase type 2/haloperoxidase" evidence="2">
    <location>
        <begin position="88"/>
        <end position="212"/>
    </location>
</feature>
<protein>
    <submittedName>
        <fullName evidence="3">Phosphatase PAP2 family protein</fullName>
    </submittedName>
</protein>
<feature type="transmembrane region" description="Helical" evidence="1">
    <location>
        <begin position="168"/>
        <end position="185"/>
    </location>
</feature>
<feature type="transmembrane region" description="Helical" evidence="1">
    <location>
        <begin position="197"/>
        <end position="215"/>
    </location>
</feature>
<dbReference type="EMBL" id="JAZHBO010000002">
    <property type="protein sequence ID" value="MEF2155620.1"/>
    <property type="molecule type" value="Genomic_DNA"/>
</dbReference>
<organism evidence="3 4">
    <name type="scientific">Aquilutibacter rugosus</name>
    <dbReference type="NCBI Taxonomy" id="3115820"/>
    <lineage>
        <taxon>Bacteria</taxon>
        <taxon>Pseudomonadati</taxon>
        <taxon>Pseudomonadota</taxon>
        <taxon>Gammaproteobacteria</taxon>
        <taxon>Lysobacterales</taxon>
        <taxon>Lysobacteraceae</taxon>
        <taxon>Aquilutibacter</taxon>
    </lineage>
</organism>